<reference evidence="1 3" key="1">
    <citation type="submission" date="2019-01" db="EMBL/GenBank/DDBJ databases">
        <title>Draft genome sequences of three monokaryotic isolates of the white-rot basidiomycete fungus Dichomitus squalens.</title>
        <authorList>
            <consortium name="DOE Joint Genome Institute"/>
            <person name="Lopez S.C."/>
            <person name="Andreopoulos B."/>
            <person name="Pangilinan J."/>
            <person name="Lipzen A."/>
            <person name="Riley R."/>
            <person name="Ahrendt S."/>
            <person name="Ng V."/>
            <person name="Barry K."/>
            <person name="Daum C."/>
            <person name="Grigoriev I.V."/>
            <person name="Hilden K.S."/>
            <person name="Makela M.R."/>
            <person name="de Vries R.P."/>
        </authorList>
    </citation>
    <scope>NUCLEOTIDE SEQUENCE [LARGE SCALE GENOMIC DNA]</scope>
    <source>
        <strain evidence="2 3">CBS 464.89</strain>
        <strain evidence="1">OM18370.1</strain>
    </source>
</reference>
<organism evidence="1">
    <name type="scientific">Dichomitus squalens</name>
    <dbReference type="NCBI Taxonomy" id="114155"/>
    <lineage>
        <taxon>Eukaryota</taxon>
        <taxon>Fungi</taxon>
        <taxon>Dikarya</taxon>
        <taxon>Basidiomycota</taxon>
        <taxon>Agaricomycotina</taxon>
        <taxon>Agaricomycetes</taxon>
        <taxon>Polyporales</taxon>
        <taxon>Polyporaceae</taxon>
        <taxon>Dichomitus</taxon>
    </lineage>
</organism>
<evidence type="ECO:0000313" key="1">
    <source>
        <dbReference type="EMBL" id="TBU33089.1"/>
    </source>
</evidence>
<accession>A0A4Q9P179</accession>
<protein>
    <submittedName>
        <fullName evidence="1">Uncharacterized protein</fullName>
    </submittedName>
</protein>
<dbReference type="EMBL" id="ML145090">
    <property type="protein sequence ID" value="TBU63177.1"/>
    <property type="molecule type" value="Genomic_DNA"/>
</dbReference>
<dbReference type="AlphaFoldDB" id="A0A4Q9P179"/>
<evidence type="ECO:0000313" key="3">
    <source>
        <dbReference type="Proteomes" id="UP000292082"/>
    </source>
</evidence>
<evidence type="ECO:0000313" key="2">
    <source>
        <dbReference type="EMBL" id="TBU63177.1"/>
    </source>
</evidence>
<dbReference type="Proteomes" id="UP000292082">
    <property type="component" value="Unassembled WGS sequence"/>
</dbReference>
<keyword evidence="3" id="KW-1185">Reference proteome</keyword>
<gene>
    <name evidence="2" type="ORF">BD310DRAFT_621012</name>
    <name evidence="1" type="ORF">BD311DRAFT_749191</name>
</gene>
<name>A0A4Q9P179_9APHY</name>
<dbReference type="Proteomes" id="UP000292957">
    <property type="component" value="Unassembled WGS sequence"/>
</dbReference>
<sequence>MRRDEDGDETSGYGPSTVHIRQRDTAQALFARTTRTLIAQIGHIDDAPETPWTNCSEVVDAGTVLYERFVRITTWHGFADFSLRPSLARDNPSMSGTFLLSSRRPAF</sequence>
<dbReference type="EMBL" id="ML143392">
    <property type="protein sequence ID" value="TBU33089.1"/>
    <property type="molecule type" value="Genomic_DNA"/>
</dbReference>
<proteinExistence type="predicted"/>